<accession>A0A549TDH4</accession>
<organism evidence="1 2">
    <name type="scientific">Rhizobium straminoryzae</name>
    <dbReference type="NCBI Taxonomy" id="1387186"/>
    <lineage>
        <taxon>Bacteria</taxon>
        <taxon>Pseudomonadati</taxon>
        <taxon>Pseudomonadota</taxon>
        <taxon>Alphaproteobacteria</taxon>
        <taxon>Hyphomicrobiales</taxon>
        <taxon>Rhizobiaceae</taxon>
        <taxon>Rhizobium/Agrobacterium group</taxon>
        <taxon>Rhizobium</taxon>
    </lineage>
</organism>
<evidence type="ECO:0000313" key="2">
    <source>
        <dbReference type="Proteomes" id="UP000316801"/>
    </source>
</evidence>
<gene>
    <name evidence="1" type="ORF">FNA46_07380</name>
</gene>
<reference evidence="1 2" key="1">
    <citation type="submission" date="2019-07" db="EMBL/GenBank/DDBJ databases">
        <title>Ln-dependent methylotrophs.</title>
        <authorList>
            <person name="Tani A."/>
        </authorList>
    </citation>
    <scope>NUCLEOTIDE SEQUENCE [LARGE SCALE GENOMIC DNA]</scope>
    <source>
        <strain evidence="1 2">SM12</strain>
    </source>
</reference>
<dbReference type="EMBL" id="VJMG01000016">
    <property type="protein sequence ID" value="TRL40082.1"/>
    <property type="molecule type" value="Genomic_DNA"/>
</dbReference>
<proteinExistence type="predicted"/>
<name>A0A549TDH4_9HYPH</name>
<sequence length="313" mass="33850">MATGGERQQTADPGVAMAEVGRQLESLLAHLQSQRSRIAAGHRADPTEASAQAADLVEVAIDAPDAAEQDLADLGVRFRAADSALAHRIAELAADIHHLGTPYLQPADASRRSAFRLFRLFGARSRGHRQNVPDPLFGGQAAILLRRTETLTASLEEQRAVLARLLSACEDWLDAGPRREPSGSGSVQQAAEDVAASVQSRWRSLGFDFADLLIDMSKSVHVLANLLCVEAEALVLLVGGVDPVLLSVLQPQLPWLSRQAQRRELGLISVRGIRTRRAHLRDLFHQRYAASRQATSRQAAGAFLPHASQQEGA</sequence>
<keyword evidence="2" id="KW-1185">Reference proteome</keyword>
<evidence type="ECO:0000313" key="1">
    <source>
        <dbReference type="EMBL" id="TRL40082.1"/>
    </source>
</evidence>
<dbReference type="RefSeq" id="WP_143124475.1">
    <property type="nucleotide sequence ID" value="NZ_VJMG01000016.1"/>
</dbReference>
<dbReference type="AlphaFoldDB" id="A0A549TDH4"/>
<dbReference type="Proteomes" id="UP000316801">
    <property type="component" value="Unassembled WGS sequence"/>
</dbReference>
<comment type="caution">
    <text evidence="1">The sequence shown here is derived from an EMBL/GenBank/DDBJ whole genome shotgun (WGS) entry which is preliminary data.</text>
</comment>
<protein>
    <submittedName>
        <fullName evidence="1">Uncharacterized protein</fullName>
    </submittedName>
</protein>